<evidence type="ECO:0000313" key="1">
    <source>
        <dbReference type="EMBL" id="CAB4874471.1"/>
    </source>
</evidence>
<organism evidence="1">
    <name type="scientific">freshwater metagenome</name>
    <dbReference type="NCBI Taxonomy" id="449393"/>
    <lineage>
        <taxon>unclassified sequences</taxon>
        <taxon>metagenomes</taxon>
        <taxon>ecological metagenomes</taxon>
    </lineage>
</organism>
<name>A0A6J7DV30_9ZZZZ</name>
<proteinExistence type="predicted"/>
<sequence>MGDGAHRIDFVTPAASEEEAAAVIAALEHFLRETAPAPSNAAPVVNAWERAALLEGTGREPDAPSPWGDPVPW</sequence>
<dbReference type="EMBL" id="CAFBLQ010000091">
    <property type="protein sequence ID" value="CAB4874471.1"/>
    <property type="molecule type" value="Genomic_DNA"/>
</dbReference>
<protein>
    <submittedName>
        <fullName evidence="1">Unannotated protein</fullName>
    </submittedName>
</protein>
<dbReference type="AlphaFoldDB" id="A0A6J7DV30"/>
<reference evidence="1" key="1">
    <citation type="submission" date="2020-05" db="EMBL/GenBank/DDBJ databases">
        <authorList>
            <person name="Chiriac C."/>
            <person name="Salcher M."/>
            <person name="Ghai R."/>
            <person name="Kavagutti S V."/>
        </authorList>
    </citation>
    <scope>NUCLEOTIDE SEQUENCE</scope>
</reference>
<accession>A0A6J7DV30</accession>
<gene>
    <name evidence="1" type="ORF">UFOPK3423_00922</name>
</gene>